<dbReference type="GO" id="GO:0003676">
    <property type="term" value="F:nucleic acid binding"/>
    <property type="evidence" value="ECO:0007669"/>
    <property type="project" value="InterPro"/>
</dbReference>
<dbReference type="Proteomes" id="UP000255091">
    <property type="component" value="Unassembled WGS sequence"/>
</dbReference>
<accession>A0A380DM40</accession>
<dbReference type="InterPro" id="IPR003029">
    <property type="entry name" value="S1_domain"/>
</dbReference>
<comment type="function">
    <text evidence="1">Binds mRNA; thus facilitating recognition of the initiation point. It is needed to translate mRNA with a short Shine-Dalgarno (SD) purine-rich sequence.</text>
</comment>
<dbReference type="EMBL" id="UHAP01000001">
    <property type="protein sequence ID" value="SUK32889.1"/>
    <property type="molecule type" value="Genomic_DNA"/>
</dbReference>
<evidence type="ECO:0000313" key="4">
    <source>
        <dbReference type="Proteomes" id="UP000255091"/>
    </source>
</evidence>
<gene>
    <name evidence="3" type="primary">yugI_1</name>
    <name evidence="3" type="ORF">NCTC6133_00577</name>
</gene>
<organism evidence="3 4">
    <name type="scientific">Staphylococcus aureus</name>
    <dbReference type="NCBI Taxonomy" id="1280"/>
    <lineage>
        <taxon>Bacteria</taxon>
        <taxon>Bacillati</taxon>
        <taxon>Bacillota</taxon>
        <taxon>Bacilli</taxon>
        <taxon>Bacillales</taxon>
        <taxon>Staphylococcaceae</taxon>
        <taxon>Staphylococcus</taxon>
    </lineage>
</organism>
<evidence type="ECO:0000259" key="2">
    <source>
        <dbReference type="PROSITE" id="PS50126"/>
    </source>
</evidence>
<feature type="domain" description="S1 motif" evidence="2">
    <location>
        <begin position="1"/>
        <end position="39"/>
    </location>
</feature>
<keyword evidence="3" id="KW-0687">Ribonucleoprotein</keyword>
<keyword evidence="3" id="KW-0689">Ribosomal protein</keyword>
<reference evidence="3 4" key="1">
    <citation type="submission" date="2018-06" db="EMBL/GenBank/DDBJ databases">
        <authorList>
            <consortium name="Pathogen Informatics"/>
            <person name="Doyle S."/>
        </authorList>
    </citation>
    <scope>NUCLEOTIDE SEQUENCE [LARGE SCALE GENOMIC DNA]</scope>
    <source>
        <strain evidence="3 4">NCTC6133</strain>
    </source>
</reference>
<name>A0A380DM40_STAAU</name>
<dbReference type="InterPro" id="IPR012340">
    <property type="entry name" value="NA-bd_OB-fold"/>
</dbReference>
<proteinExistence type="predicted"/>
<dbReference type="SUPFAM" id="SSF50249">
    <property type="entry name" value="Nucleic acid-binding proteins"/>
    <property type="match status" value="1"/>
</dbReference>
<dbReference type="Pfam" id="PF00575">
    <property type="entry name" value="S1"/>
    <property type="match status" value="1"/>
</dbReference>
<dbReference type="PROSITE" id="PS50126">
    <property type="entry name" value="S1"/>
    <property type="match status" value="1"/>
</dbReference>
<protein>
    <submittedName>
        <fullName evidence="3">RNA binding protein, contains ribosomal protein S1 domain</fullName>
    </submittedName>
</protein>
<dbReference type="Gene3D" id="2.40.50.140">
    <property type="entry name" value="Nucleic acid-binding proteins"/>
    <property type="match status" value="1"/>
</dbReference>
<evidence type="ECO:0000313" key="3">
    <source>
        <dbReference type="EMBL" id="SUK32889.1"/>
    </source>
</evidence>
<evidence type="ECO:0000256" key="1">
    <source>
        <dbReference type="ARBA" id="ARBA00025604"/>
    </source>
</evidence>
<dbReference type="AlphaFoldDB" id="A0A380DM40"/>
<sequence>MKSQIIMLKNVEEHLSVGDEVDVKVLSIADDGKISLSIKKAKGPST</sequence>
<dbReference type="GO" id="GO:0005840">
    <property type="term" value="C:ribosome"/>
    <property type="evidence" value="ECO:0007669"/>
    <property type="project" value="UniProtKB-KW"/>
</dbReference>